<gene>
    <name evidence="1" type="ORF">LHA_0309</name>
</gene>
<reference evidence="2" key="1">
    <citation type="submission" date="2014-09" db="EMBL/GenBank/DDBJ databases">
        <authorList>
            <person name="Gomez-Valero L."/>
        </authorList>
    </citation>
    <scope>NUCLEOTIDE SEQUENCE [LARGE SCALE GENOMIC DNA]</scope>
    <source>
        <strain evidence="2">ATCC35250</strain>
    </source>
</reference>
<keyword evidence="2" id="KW-1185">Reference proteome</keyword>
<evidence type="ECO:0000313" key="2">
    <source>
        <dbReference type="Proteomes" id="UP000032803"/>
    </source>
</evidence>
<proteinExistence type="predicted"/>
<evidence type="ECO:0000313" key="1">
    <source>
        <dbReference type="EMBL" id="CEK09418.1"/>
    </source>
</evidence>
<accession>A0A0A8UL04</accession>
<dbReference type="STRING" id="449.LHA_0309"/>
<dbReference type="Proteomes" id="UP000032803">
    <property type="component" value="Chromosome I"/>
</dbReference>
<dbReference type="KEGG" id="lha:LHA_0309"/>
<dbReference type="AlphaFoldDB" id="A0A0A8UL04"/>
<dbReference type="HOGENOM" id="CLU_1330562_0_0_6"/>
<dbReference type="PATRIC" id="fig|449.7.peg.1010"/>
<dbReference type="RefSeq" id="WP_045104957.1">
    <property type="nucleotide sequence ID" value="NZ_LN681225.1"/>
</dbReference>
<dbReference type="EMBL" id="LN681225">
    <property type="protein sequence ID" value="CEK09418.1"/>
    <property type="molecule type" value="Genomic_DNA"/>
</dbReference>
<organism evidence="1 2">
    <name type="scientific">Legionella hackeliae</name>
    <dbReference type="NCBI Taxonomy" id="449"/>
    <lineage>
        <taxon>Bacteria</taxon>
        <taxon>Pseudomonadati</taxon>
        <taxon>Pseudomonadota</taxon>
        <taxon>Gammaproteobacteria</taxon>
        <taxon>Legionellales</taxon>
        <taxon>Legionellaceae</taxon>
        <taxon>Legionella</taxon>
    </lineage>
</organism>
<protein>
    <submittedName>
        <fullName evidence="1">Uncharacterized protein</fullName>
    </submittedName>
</protein>
<sequence length="197" mass="23036">MNQRLVWNFEINNTPILNIQDLPQSEKESIKWEARYFWSQKEIICLKGLNDSFLDLGNYEIKHRNDQYLLLADDNYNLKKRRDELQYKPLLKEIDGIRGYGSKIDLCHNSAPEHLSLETIQKQALTIAVPKIALIYKFPTVPVVKLELARLTVAEKHFFTVCIEGRSQFLVNHIAKHLLPNQVSCDYVNFLKQIIKP</sequence>
<name>A0A0A8UL04_LEGHA</name>
<dbReference type="OrthoDB" id="5647572at2"/>